<proteinExistence type="predicted"/>
<dbReference type="InterPro" id="IPR000692">
    <property type="entry name" value="Fibrillarin"/>
</dbReference>
<dbReference type="GO" id="GO:0006364">
    <property type="term" value="P:rRNA processing"/>
    <property type="evidence" value="ECO:0007669"/>
    <property type="project" value="InterPro"/>
</dbReference>
<feature type="non-terminal residue" evidence="1">
    <location>
        <position position="1"/>
    </location>
</feature>
<gene>
    <name evidence="1" type="ORF">METZ01_LOCUS352651</name>
</gene>
<dbReference type="Gene3D" id="3.40.50.150">
    <property type="entry name" value="Vaccinia Virus protein VP39"/>
    <property type="match status" value="1"/>
</dbReference>
<name>A0A382RRV0_9ZZZZ</name>
<accession>A0A382RRV0</accession>
<dbReference type="GO" id="GO:0008168">
    <property type="term" value="F:methyltransferase activity"/>
    <property type="evidence" value="ECO:0007669"/>
    <property type="project" value="InterPro"/>
</dbReference>
<reference evidence="1" key="1">
    <citation type="submission" date="2018-05" db="EMBL/GenBank/DDBJ databases">
        <authorList>
            <person name="Lanie J.A."/>
            <person name="Ng W.-L."/>
            <person name="Kazmierczak K.M."/>
            <person name="Andrzejewski T.M."/>
            <person name="Davidsen T.M."/>
            <person name="Wayne K.J."/>
            <person name="Tettelin H."/>
            <person name="Glass J.I."/>
            <person name="Rusch D."/>
            <person name="Podicherti R."/>
            <person name="Tsui H.-C.T."/>
            <person name="Winkler M.E."/>
        </authorList>
    </citation>
    <scope>NUCLEOTIDE SEQUENCE</scope>
</reference>
<dbReference type="InterPro" id="IPR029063">
    <property type="entry name" value="SAM-dependent_MTases_sf"/>
</dbReference>
<dbReference type="Pfam" id="PF01269">
    <property type="entry name" value="Fibrillarin"/>
    <property type="match status" value="1"/>
</dbReference>
<organism evidence="1">
    <name type="scientific">marine metagenome</name>
    <dbReference type="NCBI Taxonomy" id="408172"/>
    <lineage>
        <taxon>unclassified sequences</taxon>
        <taxon>metagenomes</taxon>
        <taxon>ecological metagenomes</taxon>
    </lineage>
</organism>
<protein>
    <submittedName>
        <fullName evidence="1">Uncharacterized protein</fullName>
    </submittedName>
</protein>
<dbReference type="GO" id="GO:0003723">
    <property type="term" value="F:RNA binding"/>
    <property type="evidence" value="ECO:0007669"/>
    <property type="project" value="InterPro"/>
</dbReference>
<evidence type="ECO:0000313" key="1">
    <source>
        <dbReference type="EMBL" id="SVC99797.1"/>
    </source>
</evidence>
<sequence length="132" mass="15483">DGIVYFITDKKLLSNNFLKKIHPIRSNIIIIQESFSKDNHYSEINEPIDFVYLDLDQNDLTDAITNWQKYLKVTGFFLLSFNKNNFGKSKKIVNLTLDEALIQNTFKIIQMLQLEGFFKTYSMVLASFNTER</sequence>
<dbReference type="EMBL" id="UINC01123370">
    <property type="protein sequence ID" value="SVC99797.1"/>
    <property type="molecule type" value="Genomic_DNA"/>
</dbReference>
<dbReference type="AlphaFoldDB" id="A0A382RRV0"/>